<protein>
    <submittedName>
        <fullName evidence="3">DUF4397 domain-containing protein</fullName>
    </submittedName>
</protein>
<accession>A0A6M4IP12</accession>
<proteinExistence type="predicted"/>
<dbReference type="Proteomes" id="UP000500938">
    <property type="component" value="Chromosome"/>
</dbReference>
<name>A0A6M4IP12_9BACT</name>
<dbReference type="PROSITE" id="PS51257">
    <property type="entry name" value="PROKAR_LIPOPROTEIN"/>
    <property type="match status" value="1"/>
</dbReference>
<dbReference type="EMBL" id="CP053085">
    <property type="protein sequence ID" value="QJR36694.1"/>
    <property type="molecule type" value="Genomic_DNA"/>
</dbReference>
<sequence>MRISTKTLLLLSLATGLTACKGENNADKQAVETTTAEGSLASASADAAENRGVSMVRMINALPSAKDASVSADDRAMFSGIGFKTVTPYSELKDNIAKFRLQAGDRDTTIASNNEIMMDGSRYSLVALPEGNGSVRLRVLKDELATDSTKARLRVIHGVNGVGEIDVVMAGMTEPFFDNVNLTSEAGYKNIDPVKTTVTVNVNGNGKQLLKREMDFKAGHSYSVVLTGTTGQRVEAIVIDDQAISNAKMMMLDSLKKAP</sequence>
<dbReference type="AlphaFoldDB" id="A0A6M4IP12"/>
<feature type="signal peptide" evidence="1">
    <location>
        <begin position="1"/>
        <end position="19"/>
    </location>
</feature>
<dbReference type="RefSeq" id="WP_171226127.1">
    <property type="nucleotide sequence ID" value="NZ_CP053085.1"/>
</dbReference>
<evidence type="ECO:0000259" key="2">
    <source>
        <dbReference type="Pfam" id="PF14344"/>
    </source>
</evidence>
<feature type="chain" id="PRO_5026701837" evidence="1">
    <location>
        <begin position="20"/>
        <end position="259"/>
    </location>
</feature>
<dbReference type="Pfam" id="PF14344">
    <property type="entry name" value="DUF4397"/>
    <property type="match status" value="1"/>
</dbReference>
<gene>
    <name evidence="3" type="ORF">HKW67_14825</name>
</gene>
<organism evidence="3 4">
    <name type="scientific">Gemmatimonas groenlandica</name>
    <dbReference type="NCBI Taxonomy" id="2732249"/>
    <lineage>
        <taxon>Bacteria</taxon>
        <taxon>Pseudomonadati</taxon>
        <taxon>Gemmatimonadota</taxon>
        <taxon>Gemmatimonadia</taxon>
        <taxon>Gemmatimonadales</taxon>
        <taxon>Gemmatimonadaceae</taxon>
        <taxon>Gemmatimonas</taxon>
    </lineage>
</organism>
<evidence type="ECO:0000313" key="3">
    <source>
        <dbReference type="EMBL" id="QJR36694.1"/>
    </source>
</evidence>
<evidence type="ECO:0000313" key="4">
    <source>
        <dbReference type="Proteomes" id="UP000500938"/>
    </source>
</evidence>
<dbReference type="InterPro" id="IPR025510">
    <property type="entry name" value="DUF4397"/>
</dbReference>
<keyword evidence="1" id="KW-0732">Signal</keyword>
<feature type="domain" description="DUF4397" evidence="2">
    <location>
        <begin position="54"/>
        <end position="167"/>
    </location>
</feature>
<dbReference type="KEGG" id="ggr:HKW67_14825"/>
<keyword evidence="4" id="KW-1185">Reference proteome</keyword>
<evidence type="ECO:0000256" key="1">
    <source>
        <dbReference type="SAM" id="SignalP"/>
    </source>
</evidence>
<reference evidence="3 4" key="1">
    <citation type="submission" date="2020-05" db="EMBL/GenBank/DDBJ databases">
        <title>Complete genome sequence of Gemmatimonas greenlandica TET16.</title>
        <authorList>
            <person name="Zeng Y."/>
        </authorList>
    </citation>
    <scope>NUCLEOTIDE SEQUENCE [LARGE SCALE GENOMIC DNA]</scope>
    <source>
        <strain evidence="3 4">TET16</strain>
    </source>
</reference>